<evidence type="ECO:0000313" key="1">
    <source>
        <dbReference type="EMBL" id="GKT30984.1"/>
    </source>
</evidence>
<gene>
    <name evidence="1" type="ORF">ADUPG1_005712</name>
</gene>
<keyword evidence="2" id="KW-1185">Reference proteome</keyword>
<protein>
    <submittedName>
        <fullName evidence="1">Uncharacterized protein</fullName>
    </submittedName>
</protein>
<name>A0ABQ5KHS7_9EUKA</name>
<evidence type="ECO:0000313" key="2">
    <source>
        <dbReference type="Proteomes" id="UP001057375"/>
    </source>
</evidence>
<dbReference type="EMBL" id="BQXS01009235">
    <property type="protein sequence ID" value="GKT30984.1"/>
    <property type="molecule type" value="Genomic_DNA"/>
</dbReference>
<feature type="non-terminal residue" evidence="1">
    <location>
        <position position="1"/>
    </location>
</feature>
<accession>A0ABQ5KHS7</accession>
<sequence length="105" mass="11283">HVFKLGDKQPSFSLEENIPVAALVDNEAFWLNEGSKVNSFSCNSSGDGQLTFTVGITYAMPRNLAASVAYSVKELADTDFRNFYGDLRLGGEVLGSVTSSAVQVN</sequence>
<comment type="caution">
    <text evidence="1">The sequence shown here is derived from an EMBL/GenBank/DDBJ whole genome shotgun (WGS) entry which is preliminary data.</text>
</comment>
<dbReference type="Proteomes" id="UP001057375">
    <property type="component" value="Unassembled WGS sequence"/>
</dbReference>
<organism evidence="1 2">
    <name type="scientific">Aduncisulcus paluster</name>
    <dbReference type="NCBI Taxonomy" id="2918883"/>
    <lineage>
        <taxon>Eukaryota</taxon>
        <taxon>Metamonada</taxon>
        <taxon>Carpediemonas-like organisms</taxon>
        <taxon>Aduncisulcus</taxon>
    </lineage>
</organism>
<reference evidence="1" key="1">
    <citation type="submission" date="2022-03" db="EMBL/GenBank/DDBJ databases">
        <title>Draft genome sequence of Aduncisulcus paluster, a free-living microaerophilic Fornicata.</title>
        <authorList>
            <person name="Yuyama I."/>
            <person name="Kume K."/>
            <person name="Tamura T."/>
            <person name="Inagaki Y."/>
            <person name="Hashimoto T."/>
        </authorList>
    </citation>
    <scope>NUCLEOTIDE SEQUENCE</scope>
    <source>
        <strain evidence="1">NY0171</strain>
    </source>
</reference>
<feature type="non-terminal residue" evidence="1">
    <location>
        <position position="105"/>
    </location>
</feature>
<proteinExistence type="predicted"/>